<dbReference type="EMBL" id="JARHTQ010000011">
    <property type="protein sequence ID" value="MDF2257728.1"/>
    <property type="molecule type" value="Genomic_DNA"/>
</dbReference>
<evidence type="ECO:0000313" key="3">
    <source>
        <dbReference type="Proteomes" id="UP001220022"/>
    </source>
</evidence>
<comment type="caution">
    <text evidence="2">The sequence shown here is derived from an EMBL/GenBank/DDBJ whole genome shotgun (WGS) entry which is preliminary data.</text>
</comment>
<sequence length="324" mass="35173">MSREIRAHADPPAAVPRPRRPDLHELPLHIQRWVVDTLGSGIAHSSTQAGGFSPGAACRLVLDNGERAFLKAVSATANRKAAALHRREAVTAGSLPPDIGAPTLLSVFDDGEWVGLLMSDIDGRHPAQPWRADEVERVMSSLSRLHENVTPAPTSAVRTFVETHAEQLGGWRRLAAAPPEELDAWSRRHLDRLAGLERLWPAAVDGTTLLHADLRADNMLLVGNDVVFVDWAWACVGAAWVDAVAFAPSVAMQGGPPPQWLLDRCPRAATADPEAVTAVVAAVAGYFTEQALLPSPASLPSLRDVQARQGHQARAWLRERTRWR</sequence>
<name>A0ABT5Z1T6_9ACTN</name>
<evidence type="ECO:0000256" key="1">
    <source>
        <dbReference type="SAM" id="MobiDB-lite"/>
    </source>
</evidence>
<feature type="region of interest" description="Disordered" evidence="1">
    <location>
        <begin position="1"/>
        <end position="21"/>
    </location>
</feature>
<reference evidence="2 3" key="1">
    <citation type="submission" date="2023-03" db="EMBL/GenBank/DDBJ databases">
        <title>Draft genome sequence of type strain Streptomyces ferralitis JCM 14344.</title>
        <authorList>
            <person name="Klaysubun C."/>
            <person name="Duangmal K."/>
        </authorList>
    </citation>
    <scope>NUCLEOTIDE SEQUENCE [LARGE SCALE GENOMIC DNA]</scope>
    <source>
        <strain evidence="2 3">JCM 14344</strain>
    </source>
</reference>
<organism evidence="2 3">
    <name type="scientific">Streptantibioticus ferralitis</name>
    <dbReference type="NCBI Taxonomy" id="236510"/>
    <lineage>
        <taxon>Bacteria</taxon>
        <taxon>Bacillati</taxon>
        <taxon>Actinomycetota</taxon>
        <taxon>Actinomycetes</taxon>
        <taxon>Kitasatosporales</taxon>
        <taxon>Streptomycetaceae</taxon>
        <taxon>Streptantibioticus</taxon>
    </lineage>
</organism>
<keyword evidence="3" id="KW-1185">Reference proteome</keyword>
<gene>
    <name evidence="2" type="ORF">P2L57_19000</name>
</gene>
<protein>
    <submittedName>
        <fullName evidence="2">Phosphotransferase</fullName>
    </submittedName>
</protein>
<dbReference type="Proteomes" id="UP001220022">
    <property type="component" value="Unassembled WGS sequence"/>
</dbReference>
<dbReference type="RefSeq" id="WP_275816023.1">
    <property type="nucleotide sequence ID" value="NZ_BAAANM010000022.1"/>
</dbReference>
<dbReference type="SUPFAM" id="SSF56112">
    <property type="entry name" value="Protein kinase-like (PK-like)"/>
    <property type="match status" value="1"/>
</dbReference>
<dbReference type="InterPro" id="IPR011009">
    <property type="entry name" value="Kinase-like_dom_sf"/>
</dbReference>
<proteinExistence type="predicted"/>
<dbReference type="Gene3D" id="3.90.1200.10">
    <property type="match status" value="1"/>
</dbReference>
<evidence type="ECO:0000313" key="2">
    <source>
        <dbReference type="EMBL" id="MDF2257728.1"/>
    </source>
</evidence>
<accession>A0ABT5Z1T6</accession>